<protein>
    <submittedName>
        <fullName evidence="11">LPXTG cell wall anchor domain-containing protein</fullName>
    </submittedName>
</protein>
<evidence type="ECO:0000256" key="1">
    <source>
        <dbReference type="ARBA" id="ARBA00009432"/>
    </source>
</evidence>
<evidence type="ECO:0000313" key="12">
    <source>
        <dbReference type="Proteomes" id="UP000306912"/>
    </source>
</evidence>
<keyword evidence="7" id="KW-0572">Peptidoglycan-anchor</keyword>
<dbReference type="NCBIfam" id="TIGR01167">
    <property type="entry name" value="LPXTG_anchor"/>
    <property type="match status" value="1"/>
</dbReference>
<dbReference type="SUPFAM" id="SSF52058">
    <property type="entry name" value="L domain-like"/>
    <property type="match status" value="1"/>
</dbReference>
<feature type="region of interest" description="Disordered" evidence="8">
    <location>
        <begin position="279"/>
        <end position="298"/>
    </location>
</feature>
<evidence type="ECO:0000313" key="11">
    <source>
        <dbReference type="EMBL" id="TLG71751.1"/>
    </source>
</evidence>
<dbReference type="Pfam" id="PF00746">
    <property type="entry name" value="Gram_pos_anchor"/>
    <property type="match status" value="1"/>
</dbReference>
<dbReference type="Gene3D" id="3.80.10.10">
    <property type="entry name" value="Ribonuclease Inhibitor"/>
    <property type="match status" value="1"/>
</dbReference>
<evidence type="ECO:0000259" key="10">
    <source>
        <dbReference type="PROSITE" id="PS50847"/>
    </source>
</evidence>
<dbReference type="AlphaFoldDB" id="A0A5R8Q8C7"/>
<accession>A0A5R8Q8C7</accession>
<keyword evidence="5 9" id="KW-0732">Signal</keyword>
<dbReference type="InterPro" id="IPR019931">
    <property type="entry name" value="LPXTG_anchor"/>
</dbReference>
<dbReference type="Pfam" id="PF12799">
    <property type="entry name" value="LRR_4"/>
    <property type="match status" value="1"/>
</dbReference>
<feature type="domain" description="Gram-positive cocci surface proteins LPxTG" evidence="10">
    <location>
        <begin position="296"/>
        <end position="326"/>
    </location>
</feature>
<feature type="compositionally biased region" description="Low complexity" evidence="8">
    <location>
        <begin position="281"/>
        <end position="295"/>
    </location>
</feature>
<dbReference type="Gene3D" id="2.60.40.1220">
    <property type="match status" value="1"/>
</dbReference>
<keyword evidence="6" id="KW-0677">Repeat</keyword>
<evidence type="ECO:0000256" key="2">
    <source>
        <dbReference type="ARBA" id="ARBA00022512"/>
    </source>
</evidence>
<dbReference type="RefSeq" id="WP_138191990.1">
    <property type="nucleotide sequence ID" value="NZ_VBWP01000010.1"/>
</dbReference>
<evidence type="ECO:0000256" key="5">
    <source>
        <dbReference type="ARBA" id="ARBA00022729"/>
    </source>
</evidence>
<feature type="signal peptide" evidence="9">
    <location>
        <begin position="1"/>
        <end position="26"/>
    </location>
</feature>
<feature type="chain" id="PRO_5024448723" evidence="9">
    <location>
        <begin position="27"/>
        <end position="326"/>
    </location>
</feature>
<keyword evidence="3" id="KW-0964">Secreted</keyword>
<evidence type="ECO:0000256" key="3">
    <source>
        <dbReference type="ARBA" id="ARBA00022525"/>
    </source>
</evidence>
<evidence type="ECO:0000256" key="8">
    <source>
        <dbReference type="SAM" id="MobiDB-lite"/>
    </source>
</evidence>
<evidence type="ECO:0000256" key="7">
    <source>
        <dbReference type="ARBA" id="ARBA00023088"/>
    </source>
</evidence>
<dbReference type="InterPro" id="IPR014755">
    <property type="entry name" value="Cu-Rt/internalin_Ig-like"/>
</dbReference>
<name>A0A5R8Q8C7_9FIRM</name>
<sequence length="326" mass="34404">MKKLKVLLSVLTIAALSGSVAPTVFAEDTGTETSGENVNVSDENTLDESASNEAAGTANNAVTEEKNEEDNKVSVFASGDEVTISDPALKAALNGLVSSSRNADDILTQGDLASISGSISLASLGIEDITGIEYLVNVTKIDLRDNIIQDITPLASMTQLTKINVTQNIITDFRPLQGLTNLTVMAITDQYMYYQISDFDGTAINEFIAPDGTPMTVVAVSHDGNYDAASNTISWTGLENTSSVEYLVSHRVTLNGINTIFNGAQEIRYTTFVNQNAVEPTNSASSTSTGTTSSTLPNTGENSVEFALAGAAVTAIATVILVRRKK</sequence>
<organism evidence="11 12">
    <name type="scientific">Culicoidibacter larvae</name>
    <dbReference type="NCBI Taxonomy" id="2579976"/>
    <lineage>
        <taxon>Bacteria</taxon>
        <taxon>Bacillati</taxon>
        <taxon>Bacillota</taxon>
        <taxon>Culicoidibacteria</taxon>
        <taxon>Culicoidibacterales</taxon>
        <taxon>Culicoidibacteraceae</taxon>
        <taxon>Culicoidibacter</taxon>
    </lineage>
</organism>
<dbReference type="InterPro" id="IPR032675">
    <property type="entry name" value="LRR_dom_sf"/>
</dbReference>
<dbReference type="Proteomes" id="UP000306912">
    <property type="component" value="Unassembled WGS sequence"/>
</dbReference>
<keyword evidence="4" id="KW-0433">Leucine-rich repeat</keyword>
<keyword evidence="2" id="KW-0134">Cell wall</keyword>
<proteinExistence type="inferred from homology"/>
<keyword evidence="12" id="KW-1185">Reference proteome</keyword>
<dbReference type="PROSITE" id="PS50847">
    <property type="entry name" value="GRAM_POS_ANCHORING"/>
    <property type="match status" value="1"/>
</dbReference>
<reference evidence="11 12" key="1">
    <citation type="submission" date="2019-05" db="EMBL/GenBank/DDBJ databases">
        <title>Culicoidintestinum kansasii gen. nov., sp. nov. from the gastrointestinal tract of the biting midge, Culicoides sonorensis.</title>
        <authorList>
            <person name="Neupane S."/>
            <person name="Ghosh A."/>
            <person name="Gunther S."/>
            <person name="Martin K."/>
            <person name="Zurek L."/>
        </authorList>
    </citation>
    <scope>NUCLEOTIDE SEQUENCE [LARGE SCALE GENOMIC DNA]</scope>
    <source>
        <strain evidence="11 12">CS-1</strain>
    </source>
</reference>
<feature type="compositionally biased region" description="Polar residues" evidence="8">
    <location>
        <begin position="31"/>
        <end position="62"/>
    </location>
</feature>
<evidence type="ECO:0000256" key="9">
    <source>
        <dbReference type="SAM" id="SignalP"/>
    </source>
</evidence>
<dbReference type="OrthoDB" id="2680104at2"/>
<dbReference type="InterPro" id="IPR012569">
    <property type="entry name" value="Inl_IR"/>
</dbReference>
<evidence type="ECO:0000256" key="4">
    <source>
        <dbReference type="ARBA" id="ARBA00022614"/>
    </source>
</evidence>
<dbReference type="EMBL" id="VBWP01000010">
    <property type="protein sequence ID" value="TLG71751.1"/>
    <property type="molecule type" value="Genomic_DNA"/>
</dbReference>
<feature type="region of interest" description="Disordered" evidence="8">
    <location>
        <begin position="29"/>
        <end position="62"/>
    </location>
</feature>
<evidence type="ECO:0000256" key="6">
    <source>
        <dbReference type="ARBA" id="ARBA00022737"/>
    </source>
</evidence>
<gene>
    <name evidence="11" type="ORF">FEZ08_10095</name>
</gene>
<dbReference type="InterPro" id="IPR025875">
    <property type="entry name" value="Leu-rich_rpt_4"/>
</dbReference>
<comment type="caution">
    <text evidence="11">The sequence shown here is derived from an EMBL/GenBank/DDBJ whole genome shotgun (WGS) entry which is preliminary data.</text>
</comment>
<dbReference type="Pfam" id="PF08191">
    <property type="entry name" value="LRR_adjacent"/>
    <property type="match status" value="1"/>
</dbReference>
<comment type="similarity">
    <text evidence="1">Belongs to the internalin family.</text>
</comment>
<dbReference type="InParanoid" id="A0A5R8Q8C7"/>